<feature type="compositionally biased region" description="Basic residues" evidence="1">
    <location>
        <begin position="41"/>
        <end position="53"/>
    </location>
</feature>
<dbReference type="EMBL" id="LC088675">
    <property type="protein sequence ID" value="BAV58363.1"/>
    <property type="molecule type" value="mRNA"/>
</dbReference>
<feature type="region of interest" description="Disordered" evidence="1">
    <location>
        <begin position="14"/>
        <end position="53"/>
    </location>
</feature>
<protein>
    <submittedName>
        <fullName evidence="2">Uncharacterized protein</fullName>
    </submittedName>
</protein>
<organism evidence="2">
    <name type="scientific">Ulva partita</name>
    <dbReference type="NCBI Taxonomy" id="1605170"/>
    <lineage>
        <taxon>Eukaryota</taxon>
        <taxon>Viridiplantae</taxon>
        <taxon>Chlorophyta</taxon>
        <taxon>core chlorophytes</taxon>
        <taxon>Ulvophyceae</taxon>
        <taxon>OUU clade</taxon>
        <taxon>Ulvales</taxon>
        <taxon>Ulvaceae</taxon>
        <taxon>Ulva</taxon>
    </lineage>
</organism>
<proteinExistence type="evidence at transcript level"/>
<name>A0A1C9ZPY7_9CHLO</name>
<dbReference type="AlphaFoldDB" id="A0A1C9ZPY7"/>
<evidence type="ECO:0000313" key="2">
    <source>
        <dbReference type="EMBL" id="BAV58363.1"/>
    </source>
</evidence>
<reference evidence="2" key="1">
    <citation type="submission" date="2015-10" db="EMBL/GenBank/DDBJ databases">
        <title>Evolution of the mating-type locus in an isomorphic haploid-diploid life cycle and isogamy.</title>
        <authorList>
            <person name="Yamazaki T."/>
            <person name="Suzuki R."/>
            <person name="Ichihara K."/>
            <person name="Toyoda A."/>
            <person name="Kuwano K."/>
            <person name="Kawano S."/>
        </authorList>
    </citation>
    <scope>NUCLEOTIDE SEQUENCE</scope>
    <source>
        <strain evidence="2">MGEC-1</strain>
    </source>
</reference>
<evidence type="ECO:0000256" key="1">
    <source>
        <dbReference type="SAM" id="MobiDB-lite"/>
    </source>
</evidence>
<sequence length="53" mass="6071">MPWCHTGRVWARAGRPGLTGRAGLKRHRAKARPRGGDGRKWSRWHAARPTRET</sequence>
<feature type="compositionally biased region" description="Basic residues" evidence="1">
    <location>
        <begin position="23"/>
        <end position="33"/>
    </location>
</feature>
<gene>
    <name evidence="2" type="primary">7966f</name>
</gene>
<accession>A0A1C9ZPY7</accession>